<proteinExistence type="predicted"/>
<reference evidence="1 2" key="1">
    <citation type="submission" date="2016-10" db="EMBL/GenBank/DDBJ databases">
        <authorList>
            <person name="Varghese N."/>
            <person name="Submissions S."/>
        </authorList>
    </citation>
    <scope>NUCLEOTIDE SEQUENCE [LARGE SCALE GENOMIC DNA]</scope>
    <source>
        <strain evidence="1 2">DSM 2260</strain>
    </source>
</reference>
<dbReference type="Proteomes" id="UP000198717">
    <property type="component" value="Unassembled WGS sequence"/>
</dbReference>
<evidence type="ECO:0000313" key="1">
    <source>
        <dbReference type="EMBL" id="SDE97262.1"/>
    </source>
</evidence>
<sequence>MRMERIESRALAGIRLLDAETLRPVAEPVTLSGEGIRILRNTSGLLVVAAAPGFADYTEHFEPPEIPPPPTPFTLVASDASRRYLDRSFTLVLPRSTTPPPPGQPLPADSVFRPVDVTLYPSPLMRPSVRSAVVRLRVEDAHGKPLSSALVSLTLASPSIERWGLSNHNGDALIPIAGIPVANWSNPEAPPHFTFSIRAAWAPSPLPPDPDSLAAAFQPLSSTLEIAAGEEVTATIQLTWANP</sequence>
<organism evidence="1 2">
    <name type="scientific">Myxococcus virescens</name>
    <dbReference type="NCBI Taxonomy" id="83456"/>
    <lineage>
        <taxon>Bacteria</taxon>
        <taxon>Pseudomonadati</taxon>
        <taxon>Myxococcota</taxon>
        <taxon>Myxococcia</taxon>
        <taxon>Myxococcales</taxon>
        <taxon>Cystobacterineae</taxon>
        <taxon>Myxococcaceae</taxon>
        <taxon>Myxococcus</taxon>
    </lineage>
</organism>
<evidence type="ECO:0000313" key="2">
    <source>
        <dbReference type="Proteomes" id="UP000198717"/>
    </source>
</evidence>
<accession>A0ABY0N5B3</accession>
<comment type="caution">
    <text evidence="1">The sequence shown here is derived from an EMBL/GenBank/DDBJ whole genome shotgun (WGS) entry which is preliminary data.</text>
</comment>
<dbReference type="EMBL" id="FNAJ01000016">
    <property type="protein sequence ID" value="SDE97262.1"/>
    <property type="molecule type" value="Genomic_DNA"/>
</dbReference>
<name>A0ABY0N5B3_9BACT</name>
<keyword evidence="2" id="KW-1185">Reference proteome</keyword>
<gene>
    <name evidence="1" type="ORF">SAMN04488504_11618</name>
</gene>
<protein>
    <submittedName>
        <fullName evidence="1">Uncharacterized protein</fullName>
    </submittedName>
</protein>